<evidence type="ECO:0008006" key="5">
    <source>
        <dbReference type="Google" id="ProtNLM"/>
    </source>
</evidence>
<protein>
    <recommendedName>
        <fullName evidence="5">Phytocyanin domain-containing protein</fullName>
    </recommendedName>
</protein>
<keyword evidence="2" id="KW-0732">Signal</keyword>
<dbReference type="STRING" id="1314781.A0A165FKY7"/>
<dbReference type="Gene3D" id="2.60.40.420">
    <property type="entry name" value="Cupredoxins - blue copper proteins"/>
    <property type="match status" value="1"/>
</dbReference>
<dbReference type="InterPro" id="IPR008972">
    <property type="entry name" value="Cupredoxin"/>
</dbReference>
<dbReference type="Proteomes" id="UP000077266">
    <property type="component" value="Unassembled WGS sequence"/>
</dbReference>
<dbReference type="PANTHER" id="PTHR34883:SF15">
    <property type="entry name" value="EXTRACELLULAR SERINE-RICH PROTEIN"/>
    <property type="match status" value="1"/>
</dbReference>
<dbReference type="AlphaFoldDB" id="A0A165FKY7"/>
<evidence type="ECO:0000313" key="3">
    <source>
        <dbReference type="EMBL" id="KZV89165.1"/>
    </source>
</evidence>
<dbReference type="InterPro" id="IPR052953">
    <property type="entry name" value="Ser-rich/MCO-related"/>
</dbReference>
<dbReference type="OrthoDB" id="2331100at2759"/>
<sequence length="469" mass="47127">MVRIASTLFGAAVVFSGLSNAAPANKRQDITPVVAAPADSSAGIDITPVVVDPAASSGDITPIVPAPADPAGAGAASTDGSLSTIDLGGVNTDVPQQSGSLGNSIEFPTATDTVPPAETIASTSSSSSVMATETPVVIPPVSSGNGYNYPIYGSGTPTWQVDYNTCVQTCFASHPPPPTTVTLPSVEQQPIIQGSVSSGSSGSHASSSGQVWNVMVAPVKGVFRFVPPFVQAAVGDTVRFTWVNGEHTVTQSSGVAPCNATINGFVSGKQTAGFTMDQVIENTDPIWFFCSVATHCAQGMFGGINVPNGDANSKTTVAALMPQWAASNADIATAWNTTSSLAAGTPALNWGNNIDLGSVDPSLQPGIAGSILFTRAVIAENKDMINADGIFNPQKDVKIPADVNALLADANAGSPSAQNVAETPAGPTAAADAQQAAASQTPETNGAGSIVSSRAAVAAVALLAAFFAL</sequence>
<reference evidence="3 4" key="1">
    <citation type="journal article" date="2016" name="Mol. Biol. Evol.">
        <title>Comparative Genomics of Early-Diverging Mushroom-Forming Fungi Provides Insights into the Origins of Lignocellulose Decay Capabilities.</title>
        <authorList>
            <person name="Nagy L.G."/>
            <person name="Riley R."/>
            <person name="Tritt A."/>
            <person name="Adam C."/>
            <person name="Daum C."/>
            <person name="Floudas D."/>
            <person name="Sun H."/>
            <person name="Yadav J.S."/>
            <person name="Pangilinan J."/>
            <person name="Larsson K.H."/>
            <person name="Matsuura K."/>
            <person name="Barry K."/>
            <person name="Labutti K."/>
            <person name="Kuo R."/>
            <person name="Ohm R.A."/>
            <person name="Bhattacharya S.S."/>
            <person name="Shirouzu T."/>
            <person name="Yoshinaga Y."/>
            <person name="Martin F.M."/>
            <person name="Grigoriev I.V."/>
            <person name="Hibbett D.S."/>
        </authorList>
    </citation>
    <scope>NUCLEOTIDE SEQUENCE [LARGE SCALE GENOMIC DNA]</scope>
    <source>
        <strain evidence="3 4">HHB12029</strain>
    </source>
</reference>
<dbReference type="InParanoid" id="A0A165FKY7"/>
<evidence type="ECO:0000256" key="2">
    <source>
        <dbReference type="SAM" id="SignalP"/>
    </source>
</evidence>
<gene>
    <name evidence="3" type="ORF">EXIGLDRAFT_151050</name>
</gene>
<feature type="compositionally biased region" description="Low complexity" evidence="1">
    <location>
        <begin position="421"/>
        <end position="442"/>
    </location>
</feature>
<keyword evidence="4" id="KW-1185">Reference proteome</keyword>
<organism evidence="3 4">
    <name type="scientific">Exidia glandulosa HHB12029</name>
    <dbReference type="NCBI Taxonomy" id="1314781"/>
    <lineage>
        <taxon>Eukaryota</taxon>
        <taxon>Fungi</taxon>
        <taxon>Dikarya</taxon>
        <taxon>Basidiomycota</taxon>
        <taxon>Agaricomycotina</taxon>
        <taxon>Agaricomycetes</taxon>
        <taxon>Auriculariales</taxon>
        <taxon>Exidiaceae</taxon>
        <taxon>Exidia</taxon>
    </lineage>
</organism>
<feature type="region of interest" description="Disordered" evidence="1">
    <location>
        <begin position="414"/>
        <end position="445"/>
    </location>
</feature>
<dbReference type="CDD" id="cd00920">
    <property type="entry name" value="Cupredoxin"/>
    <property type="match status" value="1"/>
</dbReference>
<proteinExistence type="predicted"/>
<dbReference type="PANTHER" id="PTHR34883">
    <property type="entry name" value="SERINE-RICH PROTEIN, PUTATIVE-RELATED-RELATED"/>
    <property type="match status" value="1"/>
</dbReference>
<dbReference type="SUPFAM" id="SSF49503">
    <property type="entry name" value="Cupredoxins"/>
    <property type="match status" value="1"/>
</dbReference>
<feature type="chain" id="PRO_5007857846" description="Phytocyanin domain-containing protein" evidence="2">
    <location>
        <begin position="22"/>
        <end position="469"/>
    </location>
</feature>
<dbReference type="EMBL" id="KV426080">
    <property type="protein sequence ID" value="KZV89165.1"/>
    <property type="molecule type" value="Genomic_DNA"/>
</dbReference>
<evidence type="ECO:0000256" key="1">
    <source>
        <dbReference type="SAM" id="MobiDB-lite"/>
    </source>
</evidence>
<evidence type="ECO:0000313" key="4">
    <source>
        <dbReference type="Proteomes" id="UP000077266"/>
    </source>
</evidence>
<name>A0A165FKY7_EXIGL</name>
<accession>A0A165FKY7</accession>
<feature type="signal peptide" evidence="2">
    <location>
        <begin position="1"/>
        <end position="21"/>
    </location>
</feature>